<keyword evidence="12" id="KW-0560">Oxidoreductase</keyword>
<evidence type="ECO:0000256" key="10">
    <source>
        <dbReference type="SAM" id="MobiDB-lite"/>
    </source>
</evidence>
<evidence type="ECO:0000313" key="12">
    <source>
        <dbReference type="EMBL" id="TMJ08096.1"/>
    </source>
</evidence>
<gene>
    <name evidence="12" type="primary">ctaD</name>
    <name evidence="12" type="ORF">E6H02_10470</name>
</gene>
<keyword evidence="9" id="KW-0349">Heme</keyword>
<keyword evidence="6 9" id="KW-0186">Copper</keyword>
<keyword evidence="3 9" id="KW-0679">Respiratory chain</keyword>
<keyword evidence="9" id="KW-1003">Cell membrane</keyword>
<keyword evidence="9" id="KW-0472">Membrane</keyword>
<feature type="domain" description="Cytochrome oxidase subunit I profile" evidence="11">
    <location>
        <begin position="24"/>
        <end position="507"/>
    </location>
</feature>
<keyword evidence="5 9" id="KW-0408">Iron</keyword>
<dbReference type="InterPro" id="IPR000883">
    <property type="entry name" value="Cyt_C_Oxase_1"/>
</dbReference>
<dbReference type="InterPro" id="IPR014241">
    <property type="entry name" value="Cyt_c_oxidase_su1_bac"/>
</dbReference>
<feature type="transmembrane region" description="Helical" evidence="9">
    <location>
        <begin position="116"/>
        <end position="137"/>
    </location>
</feature>
<dbReference type="Proteomes" id="UP000320393">
    <property type="component" value="Unassembled WGS sequence"/>
</dbReference>
<feature type="region of interest" description="Disordered" evidence="10">
    <location>
        <begin position="512"/>
        <end position="551"/>
    </location>
</feature>
<evidence type="ECO:0000256" key="6">
    <source>
        <dbReference type="ARBA" id="ARBA00023008"/>
    </source>
</evidence>
<keyword evidence="9" id="KW-1133">Transmembrane helix</keyword>
<evidence type="ECO:0000259" key="11">
    <source>
        <dbReference type="PROSITE" id="PS50855"/>
    </source>
</evidence>
<dbReference type="GO" id="GO:0046872">
    <property type="term" value="F:metal ion binding"/>
    <property type="evidence" value="ECO:0007669"/>
    <property type="project" value="UniProtKB-KW"/>
</dbReference>
<proteinExistence type="inferred from homology"/>
<dbReference type="GO" id="GO:0016491">
    <property type="term" value="F:oxidoreductase activity"/>
    <property type="evidence" value="ECO:0007669"/>
    <property type="project" value="UniProtKB-KW"/>
</dbReference>
<comment type="subcellular location">
    <subcellularLocation>
        <location evidence="9">Cell membrane</location>
        <topology evidence="9">Multi-pass membrane protein</topology>
    </subcellularLocation>
</comment>
<protein>
    <recommendedName>
        <fullName evidence="9">Cytochrome c oxidase subunit 1</fullName>
        <ecNumber evidence="9">7.1.1.9</ecNumber>
    </recommendedName>
</protein>
<feature type="transmembrane region" description="Helical" evidence="9">
    <location>
        <begin position="77"/>
        <end position="104"/>
    </location>
</feature>
<comment type="similarity">
    <text evidence="2 9">Belongs to the heme-copper respiratory oxidase family.</text>
</comment>
<dbReference type="AlphaFoldDB" id="A0A537LJE0"/>
<reference evidence="12 13" key="1">
    <citation type="journal article" date="2019" name="Nat. Microbiol.">
        <title>Mediterranean grassland soil C-N compound turnover is dependent on rainfall and depth, and is mediated by genomically divergent microorganisms.</title>
        <authorList>
            <person name="Diamond S."/>
            <person name="Andeer P.F."/>
            <person name="Li Z."/>
            <person name="Crits-Christoph A."/>
            <person name="Burstein D."/>
            <person name="Anantharaman K."/>
            <person name="Lane K.R."/>
            <person name="Thomas B.C."/>
            <person name="Pan C."/>
            <person name="Northen T.R."/>
            <person name="Banfield J.F."/>
        </authorList>
    </citation>
    <scope>NUCLEOTIDE SEQUENCE [LARGE SCALE GENOMIC DNA]</scope>
    <source>
        <strain evidence="12">NP_5</strain>
    </source>
</reference>
<evidence type="ECO:0000313" key="13">
    <source>
        <dbReference type="Proteomes" id="UP000320393"/>
    </source>
</evidence>
<dbReference type="EC" id="7.1.1.9" evidence="9"/>
<dbReference type="NCBIfam" id="TIGR02891">
    <property type="entry name" value="CtaD_CoxA"/>
    <property type="match status" value="1"/>
</dbReference>
<dbReference type="SUPFAM" id="SSF81442">
    <property type="entry name" value="Cytochrome c oxidase subunit I-like"/>
    <property type="match status" value="1"/>
</dbReference>
<dbReference type="UniPathway" id="UPA00705"/>
<dbReference type="GO" id="GO:0005886">
    <property type="term" value="C:plasma membrane"/>
    <property type="evidence" value="ECO:0007669"/>
    <property type="project" value="UniProtKB-SubCell"/>
</dbReference>
<keyword evidence="9" id="KW-0813">Transport</keyword>
<accession>A0A537LJE0</accession>
<evidence type="ECO:0000256" key="3">
    <source>
        <dbReference type="ARBA" id="ARBA00022660"/>
    </source>
</evidence>
<feature type="transmembrane region" description="Helical" evidence="9">
    <location>
        <begin position="164"/>
        <end position="190"/>
    </location>
</feature>
<evidence type="ECO:0000256" key="4">
    <source>
        <dbReference type="ARBA" id="ARBA00022982"/>
    </source>
</evidence>
<feature type="transmembrane region" description="Helical" evidence="9">
    <location>
        <begin position="37"/>
        <end position="57"/>
    </location>
</feature>
<feature type="transmembrane region" description="Helical" evidence="9">
    <location>
        <begin position="391"/>
        <end position="415"/>
    </location>
</feature>
<evidence type="ECO:0000256" key="9">
    <source>
        <dbReference type="RuleBase" id="RU363061"/>
    </source>
</evidence>
<dbReference type="GO" id="GO:0006119">
    <property type="term" value="P:oxidative phosphorylation"/>
    <property type="evidence" value="ECO:0007669"/>
    <property type="project" value="UniProtKB-UniPathway"/>
</dbReference>
<dbReference type="GO" id="GO:0020037">
    <property type="term" value="F:heme binding"/>
    <property type="evidence" value="ECO:0007669"/>
    <property type="project" value="InterPro"/>
</dbReference>
<comment type="catalytic activity">
    <reaction evidence="8 9">
        <text>4 Fe(II)-[cytochrome c] + O2 + 8 H(+)(in) = 4 Fe(III)-[cytochrome c] + 2 H2O + 4 H(+)(out)</text>
        <dbReference type="Rhea" id="RHEA:11436"/>
        <dbReference type="Rhea" id="RHEA-COMP:10350"/>
        <dbReference type="Rhea" id="RHEA-COMP:14399"/>
        <dbReference type="ChEBI" id="CHEBI:15377"/>
        <dbReference type="ChEBI" id="CHEBI:15378"/>
        <dbReference type="ChEBI" id="CHEBI:15379"/>
        <dbReference type="ChEBI" id="CHEBI:29033"/>
        <dbReference type="ChEBI" id="CHEBI:29034"/>
        <dbReference type="EC" id="7.1.1.9"/>
    </reaction>
</comment>
<dbReference type="PANTHER" id="PTHR10422">
    <property type="entry name" value="CYTOCHROME C OXIDASE SUBUNIT 1"/>
    <property type="match status" value="1"/>
</dbReference>
<dbReference type="PRINTS" id="PR01165">
    <property type="entry name" value="CYCOXIDASEI"/>
</dbReference>
<evidence type="ECO:0000256" key="5">
    <source>
        <dbReference type="ARBA" id="ARBA00023004"/>
    </source>
</evidence>
<sequence length="571" mass="62107">MSDASAALIPAVRAHPEGEADGWYGWIASLDHKQIGIVYLIAGVVFFAVGGLEALLLRTQLATARNTFLSPEAFNQLFTMHGTTMIFLVVIPLVIGLGTYLVPLQIGARDMAYPRLNALGAWLVVLGGLLLYFSFIAGGAPDAGWFSYAPLSEKPYSMGTGVDYWILGLFTLGISTIGAAVNFIVTIITLRAPGMTMTRLPLFTWMTFVNSFLILAALPVLNASLAMLLIDRVLGGHFFTPQSGGSAILWQHFFWSFGHPEVYIMVLPAFGVISEVIPVFSRKAIFGYEFVAGSTAAIAFLSLAVWAHHMFTVGLGRAADIFFAVASMLIAIPTGVKVLNWCATLWGGAIQFTTPMLFAMAFLVQFTFGGITGVSFSAVPIDWQVEDSYYLVAHFHYVAVGGIVFAIFAGVYYWFPKMTGRMLSETLGKWNFWLMVVGFNLTFFVQHVLGLLGMPRRVWTYPDLPHWTAFNRLSTIGAYLLGASALVFLYNVVLSLRGGPAAGDNPWHAWTPPSAVGPRPSAGARGGILRPPSPPAAGRPADGRSRARHGGLHRLGGRVLRRLDHRLRVLP</sequence>
<dbReference type="Gene3D" id="1.20.210.10">
    <property type="entry name" value="Cytochrome c oxidase-like, subunit I domain"/>
    <property type="match status" value="1"/>
</dbReference>
<dbReference type="GO" id="GO:0015990">
    <property type="term" value="P:electron transport coupled proton transport"/>
    <property type="evidence" value="ECO:0007669"/>
    <property type="project" value="InterPro"/>
</dbReference>
<feature type="transmembrane region" description="Helical" evidence="9">
    <location>
        <begin position="287"/>
        <end position="309"/>
    </location>
</feature>
<evidence type="ECO:0000256" key="2">
    <source>
        <dbReference type="ARBA" id="ARBA00009578"/>
    </source>
</evidence>
<dbReference type="GO" id="GO:0004129">
    <property type="term" value="F:cytochrome-c oxidase activity"/>
    <property type="evidence" value="ECO:0007669"/>
    <property type="project" value="UniProtKB-EC"/>
</dbReference>
<comment type="pathway">
    <text evidence="1 9">Energy metabolism; oxidative phosphorylation.</text>
</comment>
<dbReference type="PROSITE" id="PS50855">
    <property type="entry name" value="COX1"/>
    <property type="match status" value="1"/>
</dbReference>
<feature type="transmembrane region" description="Helical" evidence="9">
    <location>
        <begin position="321"/>
        <end position="343"/>
    </location>
</feature>
<comment type="function">
    <text evidence="7 9">Cytochrome c oxidase is the component of the respiratory chain that catalyzes the reduction of oxygen to water. Subunits 1-3 form the functional core of the enzyme complex. CO I is the catalytic subunit of the enzyme. Electrons originating in cytochrome c are transferred via the copper A center of subunit 2 and heme A of subunit 1 to the bimetallic center formed by heme A3 and copper B.</text>
</comment>
<feature type="transmembrane region" description="Helical" evidence="9">
    <location>
        <begin position="262"/>
        <end position="280"/>
    </location>
</feature>
<organism evidence="12 13">
    <name type="scientific">Candidatus Segetimicrobium genomatis</name>
    <dbReference type="NCBI Taxonomy" id="2569760"/>
    <lineage>
        <taxon>Bacteria</taxon>
        <taxon>Bacillati</taxon>
        <taxon>Candidatus Sysuimicrobiota</taxon>
        <taxon>Candidatus Sysuimicrobiia</taxon>
        <taxon>Candidatus Sysuimicrobiales</taxon>
        <taxon>Candidatus Segetimicrobiaceae</taxon>
        <taxon>Candidatus Segetimicrobium</taxon>
    </lineage>
</organism>
<comment type="caution">
    <text evidence="12">The sequence shown here is derived from an EMBL/GenBank/DDBJ whole genome shotgun (WGS) entry which is preliminary data.</text>
</comment>
<dbReference type="PANTHER" id="PTHR10422:SF18">
    <property type="entry name" value="CYTOCHROME C OXIDASE SUBUNIT 1"/>
    <property type="match status" value="1"/>
</dbReference>
<name>A0A537LJE0_9BACT</name>
<evidence type="ECO:0000256" key="7">
    <source>
        <dbReference type="ARBA" id="ARBA00025218"/>
    </source>
</evidence>
<feature type="transmembrane region" description="Helical" evidence="9">
    <location>
        <begin position="355"/>
        <end position="379"/>
    </location>
</feature>
<keyword evidence="9" id="KW-0812">Transmembrane</keyword>
<keyword evidence="4 9" id="KW-0249">Electron transport</keyword>
<evidence type="ECO:0000256" key="1">
    <source>
        <dbReference type="ARBA" id="ARBA00004673"/>
    </source>
</evidence>
<feature type="transmembrane region" description="Helical" evidence="9">
    <location>
        <begin position="469"/>
        <end position="490"/>
    </location>
</feature>
<evidence type="ECO:0000256" key="8">
    <source>
        <dbReference type="ARBA" id="ARBA00047816"/>
    </source>
</evidence>
<dbReference type="GO" id="GO:0022904">
    <property type="term" value="P:respiratory electron transport chain"/>
    <property type="evidence" value="ECO:0007669"/>
    <property type="project" value="TreeGrafter"/>
</dbReference>
<dbReference type="InterPro" id="IPR036927">
    <property type="entry name" value="Cyt_c_oxase-like_su1_sf"/>
</dbReference>
<dbReference type="Pfam" id="PF00115">
    <property type="entry name" value="COX1"/>
    <property type="match status" value="1"/>
</dbReference>
<keyword evidence="9" id="KW-0479">Metal-binding</keyword>
<feature type="transmembrane region" description="Helical" evidence="9">
    <location>
        <begin position="202"/>
        <end position="230"/>
    </location>
</feature>
<dbReference type="EMBL" id="VBAM01000425">
    <property type="protein sequence ID" value="TMJ08096.1"/>
    <property type="molecule type" value="Genomic_DNA"/>
</dbReference>
<feature type="transmembrane region" description="Helical" evidence="9">
    <location>
        <begin position="427"/>
        <end position="449"/>
    </location>
</feature>
<dbReference type="InterPro" id="IPR023616">
    <property type="entry name" value="Cyt_c_oxase-like_su1_dom"/>
</dbReference>